<evidence type="ECO:0000313" key="1">
    <source>
        <dbReference type="EMBL" id="RHF75070.1"/>
    </source>
</evidence>
<comment type="caution">
    <text evidence="1">The sequence shown here is derived from an EMBL/GenBank/DDBJ whole genome shotgun (WGS) entry which is preliminary data.</text>
</comment>
<evidence type="ECO:0000313" key="2">
    <source>
        <dbReference type="Proteomes" id="UP000284676"/>
    </source>
</evidence>
<accession>A0A414Q2P1</accession>
<dbReference type="Proteomes" id="UP000284676">
    <property type="component" value="Unassembled WGS sequence"/>
</dbReference>
<name>A0A414Q2P1_FUSMR</name>
<dbReference type="EMBL" id="QRHL01000001">
    <property type="protein sequence ID" value="RHF75070.1"/>
    <property type="molecule type" value="Genomic_DNA"/>
</dbReference>
<reference evidence="1 2" key="1">
    <citation type="submission" date="2018-08" db="EMBL/GenBank/DDBJ databases">
        <title>A genome reference for cultivated species of the human gut microbiota.</title>
        <authorList>
            <person name="Zou Y."/>
            <person name="Xue W."/>
            <person name="Luo G."/>
        </authorList>
    </citation>
    <scope>NUCLEOTIDE SEQUENCE [LARGE SCALE GENOMIC DNA]</scope>
    <source>
        <strain evidence="1 2">AM25-1</strain>
    </source>
</reference>
<protein>
    <submittedName>
        <fullName evidence="1">Uncharacterized protein</fullName>
    </submittedName>
</protein>
<proteinExistence type="predicted"/>
<sequence length="187" mass="22715">MLIIKEKILEKYSILELKKIFGSWFLYFKRSDFKGELYNITSYLTINNLDYSLEEFKKDYPKLSNNKEIATIFKLYKSGFSLRTWGIKFNKDINHLKKQLKDGYIYNSTSIPKEFLKYVDIAIDTSDFKIELYKKHIELYGEKEKLEAFRRTYSLKERVYFEKYKNSYHLAFKGFLADYISYKEREE</sequence>
<dbReference type="RefSeq" id="WP_118233934.1">
    <property type="nucleotide sequence ID" value="NZ_JADYUV010000017.1"/>
</dbReference>
<organism evidence="1 2">
    <name type="scientific">Fusobacterium mortiferum</name>
    <dbReference type="NCBI Taxonomy" id="850"/>
    <lineage>
        <taxon>Bacteria</taxon>
        <taxon>Fusobacteriati</taxon>
        <taxon>Fusobacteriota</taxon>
        <taxon>Fusobacteriia</taxon>
        <taxon>Fusobacteriales</taxon>
        <taxon>Fusobacteriaceae</taxon>
        <taxon>Fusobacterium</taxon>
    </lineage>
</organism>
<dbReference type="AlphaFoldDB" id="A0A414Q2P1"/>
<gene>
    <name evidence="1" type="ORF">DW663_01370</name>
</gene>